<evidence type="ECO:0000256" key="1">
    <source>
        <dbReference type="SAM" id="MobiDB-lite"/>
    </source>
</evidence>
<gene>
    <name evidence="2" type="ORF">TSPGSL018_13333</name>
</gene>
<protein>
    <submittedName>
        <fullName evidence="2">Uncharacterized protein</fullName>
    </submittedName>
</protein>
<feature type="compositionally biased region" description="Basic and acidic residues" evidence="1">
    <location>
        <begin position="53"/>
        <end position="72"/>
    </location>
</feature>
<dbReference type="Gene3D" id="1.10.287.950">
    <property type="entry name" value="Methyl-accepting chemotaxis protein"/>
    <property type="match status" value="1"/>
</dbReference>
<name>A0A061R7U3_9CHLO</name>
<reference evidence="2" key="1">
    <citation type="submission" date="2014-05" db="EMBL/GenBank/DDBJ databases">
        <title>The transcriptome of the halophilic microalga Tetraselmis sp. GSL018 isolated from the Great Salt Lake, Utah.</title>
        <authorList>
            <person name="Jinkerson R.E."/>
            <person name="D'Adamo S."/>
            <person name="Posewitz M.C."/>
        </authorList>
    </citation>
    <scope>NUCLEOTIDE SEQUENCE</scope>
    <source>
        <strain evidence="2">GSL018</strain>
    </source>
</reference>
<sequence>MEDPPRREADYDRIGAAFGILSEEAPLIPNRRPANALPDIDGLHEAINELRQESQRNFADQRRNSERLERNSEQLQRNSEQLQRNSERLQRNLEQLQQTTDRINDTVTRLEAKIDRTDVLASVRARNASADWSRSIAFPPNMAGDELPRELAAISGFQLSQLDARQLNQYVRFYGLRGRTRLQKLEELCLFLGFPSRS</sequence>
<feature type="region of interest" description="Disordered" evidence="1">
    <location>
        <begin position="53"/>
        <end position="83"/>
    </location>
</feature>
<dbReference type="AlphaFoldDB" id="A0A061R7U3"/>
<accession>A0A061R7U3</accession>
<evidence type="ECO:0000313" key="2">
    <source>
        <dbReference type="EMBL" id="JAC66566.1"/>
    </source>
</evidence>
<dbReference type="EMBL" id="GBEZ01020070">
    <property type="protein sequence ID" value="JAC66566.1"/>
    <property type="molecule type" value="Transcribed_RNA"/>
</dbReference>
<feature type="compositionally biased region" description="Polar residues" evidence="1">
    <location>
        <begin position="74"/>
        <end position="83"/>
    </location>
</feature>
<proteinExistence type="predicted"/>
<organism evidence="2">
    <name type="scientific">Tetraselmis sp. GSL018</name>
    <dbReference type="NCBI Taxonomy" id="582737"/>
    <lineage>
        <taxon>Eukaryota</taxon>
        <taxon>Viridiplantae</taxon>
        <taxon>Chlorophyta</taxon>
        <taxon>core chlorophytes</taxon>
        <taxon>Chlorodendrophyceae</taxon>
        <taxon>Chlorodendrales</taxon>
        <taxon>Chlorodendraceae</taxon>
        <taxon>Tetraselmis</taxon>
    </lineage>
</organism>